<comment type="caution">
    <text evidence="1">The sequence shown here is derived from an EMBL/GenBank/DDBJ whole genome shotgun (WGS) entry which is preliminary data.</text>
</comment>
<dbReference type="EMBL" id="DWYS01000167">
    <property type="protein sequence ID" value="HJB08896.1"/>
    <property type="molecule type" value="Genomic_DNA"/>
</dbReference>
<accession>A0A9D2LAK2</accession>
<evidence type="ECO:0000313" key="2">
    <source>
        <dbReference type="Proteomes" id="UP000886804"/>
    </source>
</evidence>
<sequence>MRLREKSGGAMVFVILMLCLLAVLSTGFLTMIQAACRSGAENGRYARSLVMARSVHQSVCRRLEEAEWLADEEETKEIYGEGETEDVKAEIRILVLPEEDQAEVSTEVSCGGFHFSFFTRIPVEEREG</sequence>
<proteinExistence type="predicted"/>
<organism evidence="1 2">
    <name type="scientific">Candidatus Enterocloster faecavium</name>
    <dbReference type="NCBI Taxonomy" id="2838560"/>
    <lineage>
        <taxon>Bacteria</taxon>
        <taxon>Bacillati</taxon>
        <taxon>Bacillota</taxon>
        <taxon>Clostridia</taxon>
        <taxon>Lachnospirales</taxon>
        <taxon>Lachnospiraceae</taxon>
        <taxon>Enterocloster</taxon>
    </lineage>
</organism>
<evidence type="ECO:0000313" key="1">
    <source>
        <dbReference type="EMBL" id="HJB08896.1"/>
    </source>
</evidence>
<reference evidence="1" key="2">
    <citation type="submission" date="2021-04" db="EMBL/GenBank/DDBJ databases">
        <authorList>
            <person name="Gilroy R."/>
        </authorList>
    </citation>
    <scope>NUCLEOTIDE SEQUENCE</scope>
    <source>
        <strain evidence="1">CHK188-4685</strain>
    </source>
</reference>
<name>A0A9D2LAK2_9FIRM</name>
<dbReference type="Proteomes" id="UP000886804">
    <property type="component" value="Unassembled WGS sequence"/>
</dbReference>
<reference evidence="1" key="1">
    <citation type="journal article" date="2021" name="PeerJ">
        <title>Extensive microbial diversity within the chicken gut microbiome revealed by metagenomics and culture.</title>
        <authorList>
            <person name="Gilroy R."/>
            <person name="Ravi A."/>
            <person name="Getino M."/>
            <person name="Pursley I."/>
            <person name="Horton D.L."/>
            <person name="Alikhan N.F."/>
            <person name="Baker D."/>
            <person name="Gharbi K."/>
            <person name="Hall N."/>
            <person name="Watson M."/>
            <person name="Adriaenssens E.M."/>
            <person name="Foster-Nyarko E."/>
            <person name="Jarju S."/>
            <person name="Secka A."/>
            <person name="Antonio M."/>
            <person name="Oren A."/>
            <person name="Chaudhuri R.R."/>
            <person name="La Ragione R."/>
            <person name="Hildebrand F."/>
            <person name="Pallen M.J."/>
        </authorList>
    </citation>
    <scope>NUCLEOTIDE SEQUENCE</scope>
    <source>
        <strain evidence="1">CHK188-4685</strain>
    </source>
</reference>
<gene>
    <name evidence="1" type="ORF">H9716_13720</name>
</gene>
<dbReference type="AlphaFoldDB" id="A0A9D2LAK2"/>
<protein>
    <submittedName>
        <fullName evidence="1">Uncharacterized protein</fullName>
    </submittedName>
</protein>